<comment type="subcellular location">
    <subcellularLocation>
        <location evidence="2">Nucleus</location>
    </subcellularLocation>
</comment>
<keyword evidence="5" id="KW-0479">Metal-binding</keyword>
<accession>A0ABQ8IF22</accession>
<comment type="caution">
    <text evidence="10">The sequence shown here is derived from an EMBL/GenBank/DDBJ whole genome shotgun (WGS) entry which is preliminary data.</text>
</comment>
<keyword evidence="4" id="KW-0540">Nuclease</keyword>
<feature type="domain" description="DDE Tnp4" evidence="9">
    <location>
        <begin position="211"/>
        <end position="372"/>
    </location>
</feature>
<evidence type="ECO:0000259" key="9">
    <source>
        <dbReference type="Pfam" id="PF13359"/>
    </source>
</evidence>
<comment type="similarity">
    <text evidence="3">Belongs to the HARBI1 family.</text>
</comment>
<evidence type="ECO:0000256" key="1">
    <source>
        <dbReference type="ARBA" id="ARBA00001968"/>
    </source>
</evidence>
<evidence type="ECO:0000256" key="8">
    <source>
        <dbReference type="SAM" id="SignalP"/>
    </source>
</evidence>
<proteinExistence type="inferred from homology"/>
<name>A0ABQ8IF22_9ROSI</name>
<keyword evidence="7" id="KW-0539">Nucleus</keyword>
<feature type="chain" id="PRO_5047009372" description="DDE Tnp4 domain-containing protein" evidence="8">
    <location>
        <begin position="31"/>
        <end position="442"/>
    </location>
</feature>
<dbReference type="PANTHER" id="PTHR22930">
    <property type="match status" value="1"/>
</dbReference>
<dbReference type="InterPro" id="IPR045249">
    <property type="entry name" value="HARBI1-like"/>
</dbReference>
<evidence type="ECO:0000256" key="7">
    <source>
        <dbReference type="ARBA" id="ARBA00023242"/>
    </source>
</evidence>
<protein>
    <recommendedName>
        <fullName evidence="9">DDE Tnp4 domain-containing protein</fullName>
    </recommendedName>
</protein>
<evidence type="ECO:0000256" key="6">
    <source>
        <dbReference type="ARBA" id="ARBA00022801"/>
    </source>
</evidence>
<organism evidence="10 11">
    <name type="scientific">Xanthoceras sorbifolium</name>
    <dbReference type="NCBI Taxonomy" id="99658"/>
    <lineage>
        <taxon>Eukaryota</taxon>
        <taxon>Viridiplantae</taxon>
        <taxon>Streptophyta</taxon>
        <taxon>Embryophyta</taxon>
        <taxon>Tracheophyta</taxon>
        <taxon>Spermatophyta</taxon>
        <taxon>Magnoliopsida</taxon>
        <taxon>eudicotyledons</taxon>
        <taxon>Gunneridae</taxon>
        <taxon>Pentapetalae</taxon>
        <taxon>rosids</taxon>
        <taxon>malvids</taxon>
        <taxon>Sapindales</taxon>
        <taxon>Sapindaceae</taxon>
        <taxon>Xanthoceroideae</taxon>
        <taxon>Xanthoceras</taxon>
    </lineage>
</organism>
<evidence type="ECO:0000313" key="11">
    <source>
        <dbReference type="Proteomes" id="UP000827721"/>
    </source>
</evidence>
<dbReference type="PANTHER" id="PTHR22930:SF190">
    <property type="entry name" value="OS06G0164500 PROTEIN"/>
    <property type="match status" value="1"/>
</dbReference>
<evidence type="ECO:0000313" key="10">
    <source>
        <dbReference type="EMBL" id="KAH7575269.1"/>
    </source>
</evidence>
<gene>
    <name evidence="10" type="ORF">JRO89_XS02G0072900</name>
</gene>
<keyword evidence="11" id="KW-1185">Reference proteome</keyword>
<keyword evidence="8" id="KW-0732">Signal</keyword>
<evidence type="ECO:0000256" key="5">
    <source>
        <dbReference type="ARBA" id="ARBA00022723"/>
    </source>
</evidence>
<comment type="cofactor">
    <cofactor evidence="1">
        <name>a divalent metal cation</name>
        <dbReference type="ChEBI" id="CHEBI:60240"/>
    </cofactor>
</comment>
<evidence type="ECO:0000256" key="4">
    <source>
        <dbReference type="ARBA" id="ARBA00022722"/>
    </source>
</evidence>
<feature type="signal peptide" evidence="8">
    <location>
        <begin position="1"/>
        <end position="30"/>
    </location>
</feature>
<evidence type="ECO:0000256" key="2">
    <source>
        <dbReference type="ARBA" id="ARBA00004123"/>
    </source>
</evidence>
<sequence length="442" mass="48737">MDSRKLSALLSSLISQLFLLLLLLFPNSNSTQNLSPVVSHFLSSQQIAASLTFLSISRKRKRTHLSEEDSESTHEDKVAKLGPRLVELGLTQSPDSFRNSFRMSSATFKWLSGLLEPLLDCRDPVGSPLNLSADLRLGIGLSRLVTGSSYTELADRFGVTESVTRFCVKQLCRVLCTNFRFWVAFPGPEELISISKSFEEFTGLPNCCGVIDCTRFKIIKSEGSKSSKDEKLIEDSIAVQIVVDSSSRILSIVAGIRGDKGDSRVLKSSTLYTDIEEKKLLDSSPVYVNGVAVDQYLIGDGGYPLLPWLMVPFVDAKPGSSEENFNVAHKLMRNPALKTIASLKNWGVLSRPIQEDFKTAVAFIGACAILQNVLLMREDDSGLSDELGDYSLHDQSSQYYSDASFEENLIEKKATVVRNALATRAKVFNDSSYGRDPNSSVQ</sequence>
<evidence type="ECO:0000256" key="3">
    <source>
        <dbReference type="ARBA" id="ARBA00006958"/>
    </source>
</evidence>
<dbReference type="EMBL" id="JAFEMO010000002">
    <property type="protein sequence ID" value="KAH7575269.1"/>
    <property type="molecule type" value="Genomic_DNA"/>
</dbReference>
<dbReference type="InterPro" id="IPR027806">
    <property type="entry name" value="HARBI1_dom"/>
</dbReference>
<dbReference type="Proteomes" id="UP000827721">
    <property type="component" value="Unassembled WGS sequence"/>
</dbReference>
<dbReference type="Pfam" id="PF13359">
    <property type="entry name" value="DDE_Tnp_4"/>
    <property type="match status" value="1"/>
</dbReference>
<reference evidence="10 11" key="1">
    <citation type="submission" date="2021-02" db="EMBL/GenBank/DDBJ databases">
        <title>Plant Genome Project.</title>
        <authorList>
            <person name="Zhang R.-G."/>
        </authorList>
    </citation>
    <scope>NUCLEOTIDE SEQUENCE [LARGE SCALE GENOMIC DNA]</scope>
    <source>
        <tissue evidence="10">Leaves</tissue>
    </source>
</reference>
<keyword evidence="6" id="KW-0378">Hydrolase</keyword>